<feature type="transmembrane region" description="Helical" evidence="2">
    <location>
        <begin position="133"/>
        <end position="154"/>
    </location>
</feature>
<name>A0A1D6MC02_MAIZE</name>
<dbReference type="AlphaFoldDB" id="A0A1D6MC02"/>
<protein>
    <submittedName>
        <fullName evidence="3">Uncharacterized protein</fullName>
    </submittedName>
</protein>
<dbReference type="InParanoid" id="A0A1D6MC02"/>
<gene>
    <name evidence="3" type="ORF">ZEAMMB73_Zm00001d038951</name>
</gene>
<dbReference type="PANTHER" id="PTHR35310:SF1">
    <property type="entry name" value="CELL WALL INTEGRITY_STRESS RESPONSE COMPONENT-LIKE PROTEIN"/>
    <property type="match status" value="1"/>
</dbReference>
<feature type="region of interest" description="Disordered" evidence="1">
    <location>
        <begin position="171"/>
        <end position="213"/>
    </location>
</feature>
<proteinExistence type="predicted"/>
<keyword evidence="2" id="KW-0472">Membrane</keyword>
<keyword evidence="2" id="KW-0812">Transmembrane</keyword>
<evidence type="ECO:0000256" key="1">
    <source>
        <dbReference type="SAM" id="MobiDB-lite"/>
    </source>
</evidence>
<organism evidence="3">
    <name type="scientific">Zea mays</name>
    <name type="common">Maize</name>
    <dbReference type="NCBI Taxonomy" id="4577"/>
    <lineage>
        <taxon>Eukaryota</taxon>
        <taxon>Viridiplantae</taxon>
        <taxon>Streptophyta</taxon>
        <taxon>Embryophyta</taxon>
        <taxon>Tracheophyta</taxon>
        <taxon>Spermatophyta</taxon>
        <taxon>Magnoliopsida</taxon>
        <taxon>Liliopsida</taxon>
        <taxon>Poales</taxon>
        <taxon>Poaceae</taxon>
        <taxon>PACMAD clade</taxon>
        <taxon>Panicoideae</taxon>
        <taxon>Andropogonodae</taxon>
        <taxon>Andropogoneae</taxon>
        <taxon>Tripsacinae</taxon>
        <taxon>Zea</taxon>
    </lineage>
</organism>
<keyword evidence="2" id="KW-1133">Transmembrane helix</keyword>
<feature type="compositionally biased region" description="Low complexity" evidence="1">
    <location>
        <begin position="174"/>
        <end position="191"/>
    </location>
</feature>
<dbReference type="PaxDb" id="4577-GRMZM2G079730_P01"/>
<sequence length="271" mass="29568">MLADAKAKANATIISEESAVEVEVEDVVLTKQAEEGTDDLISEFRDLPSRLQETLIPDLARLSQHSKAYLSAANAGITDGVRPVLGGLWATMATSAASVAVLLLLPLFMLTALVRCMGPYLPLLHHALLLVQAYLTIYFAMLALTVAATGLAPLRFDHVASLLPTPGRRLRNHSASWPTSRSRWWTSSPSSRAPPPPRTMATGHRQGPRARADGGRGVHYYATVFHRAAAGAAPRANWLHNRVRLRACREDEKGLPLGHRPRRRGVEEELS</sequence>
<reference evidence="3" key="1">
    <citation type="submission" date="2015-12" db="EMBL/GenBank/DDBJ databases">
        <title>Update maize B73 reference genome by single molecule sequencing technologies.</title>
        <authorList>
            <consortium name="Maize Genome Sequencing Project"/>
            <person name="Ware D."/>
        </authorList>
    </citation>
    <scope>NUCLEOTIDE SEQUENCE</scope>
    <source>
        <tissue evidence="3">Seedling</tissue>
    </source>
</reference>
<feature type="transmembrane region" description="Helical" evidence="2">
    <location>
        <begin position="88"/>
        <end position="113"/>
    </location>
</feature>
<dbReference type="EMBL" id="CM000782">
    <property type="protein sequence ID" value="AQK88285.1"/>
    <property type="molecule type" value="Genomic_DNA"/>
</dbReference>
<dbReference type="ExpressionAtlas" id="A0A1D6MC02">
    <property type="expression patterns" value="baseline"/>
</dbReference>
<evidence type="ECO:0000256" key="2">
    <source>
        <dbReference type="SAM" id="Phobius"/>
    </source>
</evidence>
<dbReference type="PANTHER" id="PTHR35310">
    <property type="entry name" value="CELL WALL INTEGRITY/STRESS RESPONSE COMPONENT-LIKE PROTEIN"/>
    <property type="match status" value="1"/>
</dbReference>
<accession>A0A1D6MC02</accession>
<evidence type="ECO:0000313" key="3">
    <source>
        <dbReference type="EMBL" id="AQK88285.1"/>
    </source>
</evidence>
<dbReference type="eggNOG" id="ENOG502QVCG">
    <property type="taxonomic scope" value="Eukaryota"/>
</dbReference>